<dbReference type="EMBL" id="CP022540">
    <property type="protein sequence ID" value="ASP19147.1"/>
    <property type="molecule type" value="Genomic_DNA"/>
</dbReference>
<reference evidence="1 2" key="1">
    <citation type="submission" date="2017-07" db="EMBL/GenBank/DDBJ databases">
        <title>Genome Sequence of Antarctobacter heliothermus Strain SMS3 Isolated from a culture of the Diatom Skeletonema marinoi.</title>
        <authorList>
            <person name="Topel M."/>
            <person name="Pinder M.I.M."/>
            <person name="Johansson O.N."/>
            <person name="Kourtchenko O."/>
            <person name="Godhe A."/>
            <person name="Clarke A.K."/>
        </authorList>
    </citation>
    <scope>NUCLEOTIDE SEQUENCE [LARGE SCALE GENOMIC DNA]</scope>
    <source>
        <strain evidence="1 2">SMS3</strain>
    </source>
</reference>
<accession>A0A222DYW4</accession>
<dbReference type="Proteomes" id="UP000203589">
    <property type="component" value="Chromosome"/>
</dbReference>
<sequence length="68" mass="7229">MAGHASDGIAITGFFGQNCHVLDDAEYGVFAFFRKTDADVECVIGQGRCCENCGCHCIFLSHSPLEGG</sequence>
<name>A0A222DYW4_9RHOB</name>
<organism evidence="1 2">
    <name type="scientific">Antarctobacter heliothermus</name>
    <dbReference type="NCBI Taxonomy" id="74033"/>
    <lineage>
        <taxon>Bacteria</taxon>
        <taxon>Pseudomonadati</taxon>
        <taxon>Pseudomonadota</taxon>
        <taxon>Alphaproteobacteria</taxon>
        <taxon>Rhodobacterales</taxon>
        <taxon>Roseobacteraceae</taxon>
        <taxon>Antarctobacter</taxon>
    </lineage>
</organism>
<dbReference type="KEGG" id="aht:ANTHELSMS3_00427"/>
<evidence type="ECO:0000313" key="2">
    <source>
        <dbReference type="Proteomes" id="UP000203589"/>
    </source>
</evidence>
<proteinExistence type="predicted"/>
<keyword evidence="2" id="KW-1185">Reference proteome</keyword>
<evidence type="ECO:0000313" key="1">
    <source>
        <dbReference type="EMBL" id="ASP19147.1"/>
    </source>
</evidence>
<gene>
    <name evidence="1" type="ORF">ANTHELSMS3_00427</name>
</gene>
<dbReference type="AlphaFoldDB" id="A0A222DYW4"/>
<protein>
    <submittedName>
        <fullName evidence="1">Uncharacterized protein</fullName>
    </submittedName>
</protein>